<dbReference type="PROSITE" id="PS00065">
    <property type="entry name" value="D_2_HYDROXYACID_DH_1"/>
    <property type="match status" value="1"/>
</dbReference>
<keyword evidence="6 11" id="KW-0560">Oxidoreductase</keyword>
<comment type="catalytic activity">
    <reaction evidence="9">
        <text>(R)-2-hydroxyglutarate + NAD(+) = 2-oxoglutarate + NADH + H(+)</text>
        <dbReference type="Rhea" id="RHEA:49612"/>
        <dbReference type="ChEBI" id="CHEBI:15378"/>
        <dbReference type="ChEBI" id="CHEBI:15801"/>
        <dbReference type="ChEBI" id="CHEBI:16810"/>
        <dbReference type="ChEBI" id="CHEBI:57540"/>
        <dbReference type="ChEBI" id="CHEBI:57945"/>
        <dbReference type="EC" id="1.1.1.399"/>
    </reaction>
</comment>
<dbReference type="GO" id="GO:0051287">
    <property type="term" value="F:NAD binding"/>
    <property type="evidence" value="ECO:0007669"/>
    <property type="project" value="UniProtKB-UniRule"/>
</dbReference>
<comment type="caution">
    <text evidence="13">The sequence shown here is derived from an EMBL/GenBank/DDBJ whole genome shotgun (WGS) entry which is preliminary data.</text>
</comment>
<evidence type="ECO:0000256" key="9">
    <source>
        <dbReference type="ARBA" id="ARBA00048126"/>
    </source>
</evidence>
<dbReference type="Pfam" id="PF01842">
    <property type="entry name" value="ACT"/>
    <property type="match status" value="1"/>
</dbReference>
<evidence type="ECO:0000256" key="4">
    <source>
        <dbReference type="ARBA" id="ARBA00021582"/>
    </source>
</evidence>
<dbReference type="InterPro" id="IPR006236">
    <property type="entry name" value="PGDH"/>
</dbReference>
<evidence type="ECO:0000256" key="10">
    <source>
        <dbReference type="ARBA" id="ARBA00048731"/>
    </source>
</evidence>
<dbReference type="NCBIfam" id="TIGR01327">
    <property type="entry name" value="PGDH"/>
    <property type="match status" value="1"/>
</dbReference>
<evidence type="ECO:0000256" key="8">
    <source>
        <dbReference type="ARBA" id="ARBA00023299"/>
    </source>
</evidence>
<dbReference type="EMBL" id="BMOY01000012">
    <property type="protein sequence ID" value="GGJ03292.1"/>
    <property type="molecule type" value="Genomic_DNA"/>
</dbReference>
<dbReference type="InterPro" id="IPR029009">
    <property type="entry name" value="ASB_dom_sf"/>
</dbReference>
<dbReference type="PROSITE" id="PS51671">
    <property type="entry name" value="ACT"/>
    <property type="match status" value="1"/>
</dbReference>
<evidence type="ECO:0000256" key="11">
    <source>
        <dbReference type="RuleBase" id="RU363003"/>
    </source>
</evidence>
<evidence type="ECO:0000256" key="3">
    <source>
        <dbReference type="ARBA" id="ARBA00005854"/>
    </source>
</evidence>
<dbReference type="PROSITE" id="PS00670">
    <property type="entry name" value="D_2_HYDROXYACID_DH_2"/>
    <property type="match status" value="1"/>
</dbReference>
<dbReference type="CDD" id="cd04902">
    <property type="entry name" value="ACT_3PGDH-xct"/>
    <property type="match status" value="1"/>
</dbReference>
<accession>A0A917K804</accession>
<dbReference type="FunFam" id="3.30.70.260:FF:000008">
    <property type="entry name" value="D-3-phosphoglycerate dehydrogenase, chloroplastic"/>
    <property type="match status" value="1"/>
</dbReference>
<comment type="similarity">
    <text evidence="3 11">Belongs to the D-isomer specific 2-hydroxyacid dehydrogenase family.</text>
</comment>
<dbReference type="InterPro" id="IPR036291">
    <property type="entry name" value="NAD(P)-bd_dom_sf"/>
</dbReference>
<proteinExistence type="inferred from homology"/>
<feature type="domain" description="ACT" evidence="12">
    <location>
        <begin position="455"/>
        <end position="527"/>
    </location>
</feature>
<dbReference type="Pfam" id="PF19304">
    <property type="entry name" value="PGDH_inter"/>
    <property type="match status" value="1"/>
</dbReference>
<dbReference type="PANTHER" id="PTHR42789">
    <property type="entry name" value="D-ISOMER SPECIFIC 2-HYDROXYACID DEHYDROGENASE FAMILY PROTEIN (AFU_ORTHOLOGUE AFUA_6G10090)"/>
    <property type="match status" value="1"/>
</dbReference>
<keyword evidence="14" id="KW-1185">Reference proteome</keyword>
<dbReference type="InterPro" id="IPR029753">
    <property type="entry name" value="D-isomer_DH_CS"/>
</dbReference>
<dbReference type="Gene3D" id="3.30.70.260">
    <property type="match status" value="1"/>
</dbReference>
<dbReference type="SUPFAM" id="SSF51735">
    <property type="entry name" value="NAD(P)-binding Rossmann-fold domains"/>
    <property type="match status" value="1"/>
</dbReference>
<organism evidence="13 14">
    <name type="scientific">Alicyclobacillus cellulosilyticus</name>
    <dbReference type="NCBI Taxonomy" id="1003997"/>
    <lineage>
        <taxon>Bacteria</taxon>
        <taxon>Bacillati</taxon>
        <taxon>Bacillota</taxon>
        <taxon>Bacilli</taxon>
        <taxon>Bacillales</taxon>
        <taxon>Alicyclobacillaceae</taxon>
        <taxon>Alicyclobacillus</taxon>
    </lineage>
</organism>
<dbReference type="PROSITE" id="PS00671">
    <property type="entry name" value="D_2_HYDROXYACID_DH_3"/>
    <property type="match status" value="1"/>
</dbReference>
<dbReference type="InterPro" id="IPR006140">
    <property type="entry name" value="D-isomer_DH_NAD-bd"/>
</dbReference>
<evidence type="ECO:0000256" key="1">
    <source>
        <dbReference type="ARBA" id="ARBA00003800"/>
    </source>
</evidence>
<evidence type="ECO:0000256" key="6">
    <source>
        <dbReference type="ARBA" id="ARBA00023002"/>
    </source>
</evidence>
<dbReference type="GO" id="GO:0004617">
    <property type="term" value="F:phosphoglycerate dehydrogenase activity"/>
    <property type="evidence" value="ECO:0007669"/>
    <property type="project" value="UniProtKB-UniRule"/>
</dbReference>
<dbReference type="PANTHER" id="PTHR42789:SF1">
    <property type="entry name" value="D-ISOMER SPECIFIC 2-HYDROXYACID DEHYDROGENASE FAMILY PROTEIN (AFU_ORTHOLOGUE AFUA_6G10090)"/>
    <property type="match status" value="1"/>
</dbReference>
<evidence type="ECO:0000256" key="7">
    <source>
        <dbReference type="ARBA" id="ARBA00023027"/>
    </source>
</evidence>
<dbReference type="InterPro" id="IPR050857">
    <property type="entry name" value="D-2-hydroxyacid_DH"/>
</dbReference>
<name>A0A917K804_9BACL</name>
<dbReference type="InterPro" id="IPR006139">
    <property type="entry name" value="D-isomer_2_OHA_DH_cat_dom"/>
</dbReference>
<dbReference type="AlphaFoldDB" id="A0A917K804"/>
<dbReference type="InterPro" id="IPR045626">
    <property type="entry name" value="PGDH_ASB_dom"/>
</dbReference>
<dbReference type="FunFam" id="3.40.50.720:FF:000021">
    <property type="entry name" value="D-3-phosphoglycerate dehydrogenase"/>
    <property type="match status" value="1"/>
</dbReference>
<evidence type="ECO:0000313" key="13">
    <source>
        <dbReference type="EMBL" id="GGJ03292.1"/>
    </source>
</evidence>
<reference evidence="13" key="2">
    <citation type="submission" date="2020-09" db="EMBL/GenBank/DDBJ databases">
        <authorList>
            <person name="Sun Q."/>
            <person name="Ohkuma M."/>
        </authorList>
    </citation>
    <scope>NUCLEOTIDE SEQUENCE</scope>
    <source>
        <strain evidence="13">JCM 18487</strain>
    </source>
</reference>
<gene>
    <name evidence="13" type="ORF">GCM10010885_10690</name>
</gene>
<dbReference type="InterPro" id="IPR002912">
    <property type="entry name" value="ACT_dom"/>
</dbReference>
<protein>
    <recommendedName>
        <fullName evidence="4 11">D-3-phosphoglycerate dehydrogenase</fullName>
        <ecNumber evidence="11">1.1.1.95</ecNumber>
    </recommendedName>
</protein>
<dbReference type="EC" id="1.1.1.95" evidence="11"/>
<reference evidence="13" key="1">
    <citation type="journal article" date="2014" name="Int. J. Syst. Evol. Microbiol.">
        <title>Complete genome sequence of Corynebacterium casei LMG S-19264T (=DSM 44701T), isolated from a smear-ripened cheese.</title>
        <authorList>
            <consortium name="US DOE Joint Genome Institute (JGI-PGF)"/>
            <person name="Walter F."/>
            <person name="Albersmeier A."/>
            <person name="Kalinowski J."/>
            <person name="Ruckert C."/>
        </authorList>
    </citation>
    <scope>NUCLEOTIDE SEQUENCE</scope>
    <source>
        <strain evidence="13">JCM 18487</strain>
    </source>
</reference>
<dbReference type="RefSeq" id="WP_188881604.1">
    <property type="nucleotide sequence ID" value="NZ_BMOY01000012.1"/>
</dbReference>
<evidence type="ECO:0000256" key="5">
    <source>
        <dbReference type="ARBA" id="ARBA00022605"/>
    </source>
</evidence>
<keyword evidence="7 11" id="KW-0520">NAD</keyword>
<keyword evidence="8 11" id="KW-0718">Serine biosynthesis</keyword>
<evidence type="ECO:0000259" key="12">
    <source>
        <dbReference type="PROSITE" id="PS51671"/>
    </source>
</evidence>
<dbReference type="Gene3D" id="3.30.1330.90">
    <property type="entry name" value="D-3-phosphoglycerate dehydrogenase, domain 3"/>
    <property type="match status" value="1"/>
</dbReference>
<dbReference type="InterPro" id="IPR045865">
    <property type="entry name" value="ACT-like_dom_sf"/>
</dbReference>
<dbReference type="Pfam" id="PF02826">
    <property type="entry name" value="2-Hacid_dh_C"/>
    <property type="match status" value="1"/>
</dbReference>
<evidence type="ECO:0000256" key="2">
    <source>
        <dbReference type="ARBA" id="ARBA00005216"/>
    </source>
</evidence>
<dbReference type="Pfam" id="PF00389">
    <property type="entry name" value="2-Hacid_dh"/>
    <property type="match status" value="1"/>
</dbReference>
<dbReference type="SUPFAM" id="SSF55021">
    <property type="entry name" value="ACT-like"/>
    <property type="match status" value="1"/>
</dbReference>
<dbReference type="FunFam" id="3.30.1330.90:FF:000003">
    <property type="entry name" value="D-3-phosphoglycerate dehydrogenase"/>
    <property type="match status" value="1"/>
</dbReference>
<comment type="pathway">
    <text evidence="2 11">Amino-acid biosynthesis; L-serine biosynthesis; L-serine from 3-phospho-D-glycerate: step 1/3.</text>
</comment>
<dbReference type="GO" id="GO:0006564">
    <property type="term" value="P:L-serine biosynthetic process"/>
    <property type="evidence" value="ECO:0007669"/>
    <property type="project" value="UniProtKB-UniRule"/>
</dbReference>
<keyword evidence="5 11" id="KW-0028">Amino-acid biosynthesis</keyword>
<comment type="function">
    <text evidence="1">Catalyzes the reversible oxidation of 3-phospho-D-glycerate to 3-phosphonooxypyruvate, the first step of the phosphorylated L-serine biosynthesis pathway. Also catalyzes the reversible oxidation of 2-hydroxyglutarate to 2-oxoglutarate.</text>
</comment>
<sequence length="527" mass="57271">MKILVTDDISPLGLAQLEALPGASLVVRTGLSEPELMEEIRDADALLVRSQTQVTERVIEAAQRLRVIGRAGVGVDNIDLAAATRKGVVVVNAPDGNTIAAAEHTFAMLIASARYIPQADASIRRGKWDRKSFVGVELRGKTIAVLGMGRIGTEVAKRAMAFGMRVLGYDPFLTEERARELGVIRKSLEEAIAEADFITVHTPLTKETRHMLNRDAFARMKEGVRIVNCARGGIIDEEALCEALASGKVAAAALDVFEQEPIPADHPLLSFPNVVVTPHLGASTHEAQVNVAIDVAAEVVRVLRGEPFRNAVNMPSLTKEQKEVLEPYLLLGEQLGLFIAQLVDGSIADLEITYGGQLANYDVAFVTRTVLKGLLGYRHGDEVNYVNAPYLAEQSGLSVRETKQPRSKVYTNLLALRVRSEDGEHRIAGTLFNGFGPRIIEIDGYSVDAPPQGKILFTRHVDKPGMIGKIGTWLGNADINIAGMQVGRKETGGEAVMLLSVDRKVPEDVLAQIRQMEGIRFVRAIDL</sequence>
<evidence type="ECO:0000313" key="14">
    <source>
        <dbReference type="Proteomes" id="UP000637695"/>
    </source>
</evidence>
<dbReference type="Gene3D" id="3.40.50.720">
    <property type="entry name" value="NAD(P)-binding Rossmann-like Domain"/>
    <property type="match status" value="2"/>
</dbReference>
<dbReference type="SUPFAM" id="SSF52283">
    <property type="entry name" value="Formate/glycerate dehydrogenase catalytic domain-like"/>
    <property type="match status" value="1"/>
</dbReference>
<dbReference type="InterPro" id="IPR029752">
    <property type="entry name" value="D-isomer_DH_CS1"/>
</dbReference>
<dbReference type="CDD" id="cd12173">
    <property type="entry name" value="PGDH_4"/>
    <property type="match status" value="1"/>
</dbReference>
<dbReference type="Proteomes" id="UP000637695">
    <property type="component" value="Unassembled WGS sequence"/>
</dbReference>
<comment type="catalytic activity">
    <reaction evidence="10 11">
        <text>(2R)-3-phosphoglycerate + NAD(+) = 3-phosphooxypyruvate + NADH + H(+)</text>
        <dbReference type="Rhea" id="RHEA:12641"/>
        <dbReference type="ChEBI" id="CHEBI:15378"/>
        <dbReference type="ChEBI" id="CHEBI:18110"/>
        <dbReference type="ChEBI" id="CHEBI:57540"/>
        <dbReference type="ChEBI" id="CHEBI:57945"/>
        <dbReference type="ChEBI" id="CHEBI:58272"/>
        <dbReference type="EC" id="1.1.1.95"/>
    </reaction>
</comment>
<dbReference type="SUPFAM" id="SSF143548">
    <property type="entry name" value="Serine metabolism enzymes domain"/>
    <property type="match status" value="1"/>
</dbReference>